<dbReference type="PROSITE" id="PS50195">
    <property type="entry name" value="PX"/>
    <property type="match status" value="1"/>
</dbReference>
<feature type="coiled-coil region" evidence="2">
    <location>
        <begin position="236"/>
        <end position="319"/>
    </location>
</feature>
<gene>
    <name evidence="4" type="ORF">AAG570_000780</name>
</gene>
<dbReference type="AlphaFoldDB" id="A0ABD0YY38"/>
<evidence type="ECO:0000256" key="2">
    <source>
        <dbReference type="SAM" id="Coils"/>
    </source>
</evidence>
<dbReference type="Pfam" id="PF00787">
    <property type="entry name" value="PX"/>
    <property type="match status" value="1"/>
</dbReference>
<dbReference type="InterPro" id="IPR027267">
    <property type="entry name" value="AH/BAR_dom_sf"/>
</dbReference>
<dbReference type="SUPFAM" id="SSF64268">
    <property type="entry name" value="PX domain"/>
    <property type="match status" value="1"/>
</dbReference>
<comment type="caution">
    <text evidence="4">The sequence shown here is derived from an EMBL/GenBank/DDBJ whole genome shotgun (WGS) entry which is preliminary data.</text>
</comment>
<comment type="similarity">
    <text evidence="1">Belongs to the sorting nexin family.</text>
</comment>
<dbReference type="PANTHER" id="PTHR46596">
    <property type="entry name" value="SORTING NEXIN-4"/>
    <property type="match status" value="1"/>
</dbReference>
<dbReference type="Gene3D" id="1.20.1270.60">
    <property type="entry name" value="Arfaptin homology (AH) domain/BAR domain"/>
    <property type="match status" value="1"/>
</dbReference>
<dbReference type="InterPro" id="IPR034783">
    <property type="entry name" value="SNX4"/>
</dbReference>
<feature type="domain" description="PX" evidence="3">
    <location>
        <begin position="3"/>
        <end position="131"/>
    </location>
</feature>
<dbReference type="PANTHER" id="PTHR46596:SF1">
    <property type="entry name" value="SORTING NEXIN-4"/>
    <property type="match status" value="1"/>
</dbReference>
<reference evidence="4 5" key="1">
    <citation type="submission" date="2024-07" db="EMBL/GenBank/DDBJ databases">
        <title>Chromosome-level genome assembly of the water stick insect Ranatra chinensis (Heteroptera: Nepidae).</title>
        <authorList>
            <person name="Liu X."/>
        </authorList>
    </citation>
    <scope>NUCLEOTIDE SEQUENCE [LARGE SCALE GENOMIC DNA]</scope>
    <source>
        <strain evidence="4">Cailab_2021Rc</strain>
        <tissue evidence="4">Muscle</tissue>
    </source>
</reference>
<evidence type="ECO:0000259" key="3">
    <source>
        <dbReference type="PROSITE" id="PS50195"/>
    </source>
</evidence>
<name>A0ABD0YY38_9HEMI</name>
<evidence type="ECO:0000256" key="1">
    <source>
        <dbReference type="ARBA" id="ARBA00010883"/>
    </source>
</evidence>
<protein>
    <recommendedName>
        <fullName evidence="3">PX domain-containing protein</fullName>
    </recommendedName>
</protein>
<dbReference type="InterPro" id="IPR036871">
    <property type="entry name" value="PX_dom_sf"/>
</dbReference>
<evidence type="ECO:0000313" key="5">
    <source>
        <dbReference type="Proteomes" id="UP001558652"/>
    </source>
</evidence>
<proteinExistence type="inferred from homology"/>
<keyword evidence="2" id="KW-0175">Coiled coil</keyword>
<sequence>MDISITESEKRATSSLNLRDYYTVYLIETRITDNSWELSEHGLGQLWRRYSEFEQLRYYLSSTYPWAVIPPLPEKKHTFPSHNVPTDTFDPDFVDRRRAGLENFLHRIATHPVISRDSMFLMFLQKEEGWRKSMKETGYIQLAEDKLKTLNAIGCINNALRVRAKIATKVYNIHKLHATYGKVFSEWSAIEKEMGDSLQRAGHFFDSIAAGIDSALEDEEQIIDQIKEYLYYASTLDDICNQRDILQFELEQLQDLLNSKKEERTRIQQGKSGVLSRLFGSMDSEEMRSAKLDQINDKIQEIERDISQTGDKLQDFKNKALSDIDTFQKTKVTDLTETLEDFMKLQIKMARKVKIYSNFCLWGFISRIMKIDLINRTEVNNMLWTITVMD</sequence>
<evidence type="ECO:0000313" key="4">
    <source>
        <dbReference type="EMBL" id="KAL1140852.1"/>
    </source>
</evidence>
<dbReference type="Proteomes" id="UP001558652">
    <property type="component" value="Unassembled WGS sequence"/>
</dbReference>
<organism evidence="4 5">
    <name type="scientific">Ranatra chinensis</name>
    <dbReference type="NCBI Taxonomy" id="642074"/>
    <lineage>
        <taxon>Eukaryota</taxon>
        <taxon>Metazoa</taxon>
        <taxon>Ecdysozoa</taxon>
        <taxon>Arthropoda</taxon>
        <taxon>Hexapoda</taxon>
        <taxon>Insecta</taxon>
        <taxon>Pterygota</taxon>
        <taxon>Neoptera</taxon>
        <taxon>Paraneoptera</taxon>
        <taxon>Hemiptera</taxon>
        <taxon>Heteroptera</taxon>
        <taxon>Panheteroptera</taxon>
        <taxon>Nepomorpha</taxon>
        <taxon>Nepidae</taxon>
        <taxon>Ranatrinae</taxon>
        <taxon>Ranatra</taxon>
    </lineage>
</organism>
<accession>A0ABD0YY38</accession>
<dbReference type="SMART" id="SM00312">
    <property type="entry name" value="PX"/>
    <property type="match status" value="1"/>
</dbReference>
<keyword evidence="5" id="KW-1185">Reference proteome</keyword>
<dbReference type="InterPro" id="IPR001683">
    <property type="entry name" value="PX_dom"/>
</dbReference>
<dbReference type="Gene3D" id="3.30.1520.10">
    <property type="entry name" value="Phox-like domain"/>
    <property type="match status" value="1"/>
</dbReference>
<dbReference type="EMBL" id="JBFDAA010000001">
    <property type="protein sequence ID" value="KAL1140852.1"/>
    <property type="molecule type" value="Genomic_DNA"/>
</dbReference>